<evidence type="ECO:0000313" key="5">
    <source>
        <dbReference type="EMBL" id="MBC2666079.1"/>
    </source>
</evidence>
<keyword evidence="2" id="KW-0238">DNA-binding</keyword>
<comment type="caution">
    <text evidence="5">The sequence shown here is derived from an EMBL/GenBank/DDBJ whole genome shotgun (WGS) entry which is preliminary data.</text>
</comment>
<evidence type="ECO:0000256" key="3">
    <source>
        <dbReference type="ARBA" id="ARBA00023163"/>
    </source>
</evidence>
<dbReference type="GO" id="GO:0003700">
    <property type="term" value="F:DNA-binding transcription factor activity"/>
    <property type="evidence" value="ECO:0007669"/>
    <property type="project" value="InterPro"/>
</dbReference>
<evidence type="ECO:0000256" key="2">
    <source>
        <dbReference type="ARBA" id="ARBA00023125"/>
    </source>
</evidence>
<dbReference type="InterPro" id="IPR036390">
    <property type="entry name" value="WH_DNA-bd_sf"/>
</dbReference>
<dbReference type="GO" id="GO:0003677">
    <property type="term" value="F:DNA binding"/>
    <property type="evidence" value="ECO:0007669"/>
    <property type="project" value="UniProtKB-KW"/>
</dbReference>
<sequence length="223" mass="23573">MTSGAEGRNQRTGRGHGLDTAVVADTIRARIVGAQLAPGETLLQATLCSNLKVSRHVLRGALLSLHHAGLIEQKSERRTRVRVVEDSEVRDILEVMAVLEQVCAGRAAQRIAADGARRLRTRGKALVEAAGAQPASFVAAECALGLELARIACHQVAMDLLQVLHARIGASAAALPEGIEAQTVLASAWMNVIEAVCRGDEPGAVEAMERVQGARSPGRMGDR</sequence>
<accession>A0A7X1FSB7</accession>
<name>A0A7X1FSB7_9SPHN</name>
<dbReference type="EMBL" id="JACLAW010000007">
    <property type="protein sequence ID" value="MBC2666079.1"/>
    <property type="molecule type" value="Genomic_DNA"/>
</dbReference>
<reference evidence="5 6" key="1">
    <citation type="submission" date="2020-08" db="EMBL/GenBank/DDBJ databases">
        <title>The genome sequence of type strain Novosphingobium flavum NBRC 111647.</title>
        <authorList>
            <person name="Liu Y."/>
        </authorList>
    </citation>
    <scope>NUCLEOTIDE SEQUENCE [LARGE SCALE GENOMIC DNA]</scope>
    <source>
        <strain evidence="5 6">NBRC 111647</strain>
    </source>
</reference>
<dbReference type="InterPro" id="IPR008920">
    <property type="entry name" value="TF_FadR/GntR_C"/>
</dbReference>
<keyword evidence="1" id="KW-0805">Transcription regulation</keyword>
<dbReference type="InterPro" id="IPR036388">
    <property type="entry name" value="WH-like_DNA-bd_sf"/>
</dbReference>
<dbReference type="InterPro" id="IPR000524">
    <property type="entry name" value="Tscrpt_reg_HTH_GntR"/>
</dbReference>
<keyword evidence="3" id="KW-0804">Transcription</keyword>
<dbReference type="AlphaFoldDB" id="A0A7X1FSB7"/>
<dbReference type="InterPro" id="IPR011711">
    <property type="entry name" value="GntR_C"/>
</dbReference>
<dbReference type="RefSeq" id="WP_185664377.1">
    <property type="nucleotide sequence ID" value="NZ_JACLAW010000007.1"/>
</dbReference>
<dbReference type="Gene3D" id="1.20.120.530">
    <property type="entry name" value="GntR ligand-binding domain-like"/>
    <property type="match status" value="1"/>
</dbReference>
<evidence type="ECO:0000259" key="4">
    <source>
        <dbReference type="PROSITE" id="PS50949"/>
    </source>
</evidence>
<dbReference type="Proteomes" id="UP000566813">
    <property type="component" value="Unassembled WGS sequence"/>
</dbReference>
<dbReference type="PANTHER" id="PTHR43537">
    <property type="entry name" value="TRANSCRIPTIONAL REGULATOR, GNTR FAMILY"/>
    <property type="match status" value="1"/>
</dbReference>
<dbReference type="Pfam" id="PF00392">
    <property type="entry name" value="GntR"/>
    <property type="match status" value="1"/>
</dbReference>
<evidence type="ECO:0000313" key="6">
    <source>
        <dbReference type="Proteomes" id="UP000566813"/>
    </source>
</evidence>
<dbReference type="SUPFAM" id="SSF46785">
    <property type="entry name" value="Winged helix' DNA-binding domain"/>
    <property type="match status" value="1"/>
</dbReference>
<proteinExistence type="predicted"/>
<keyword evidence="6" id="KW-1185">Reference proteome</keyword>
<dbReference type="PANTHER" id="PTHR43537:SF24">
    <property type="entry name" value="GLUCONATE OPERON TRANSCRIPTIONAL REPRESSOR"/>
    <property type="match status" value="1"/>
</dbReference>
<protein>
    <submittedName>
        <fullName evidence="5">GntR family transcriptional regulator</fullName>
    </submittedName>
</protein>
<evidence type="ECO:0000256" key="1">
    <source>
        <dbReference type="ARBA" id="ARBA00023015"/>
    </source>
</evidence>
<feature type="domain" description="HTH gntR-type" evidence="4">
    <location>
        <begin position="17"/>
        <end position="84"/>
    </location>
</feature>
<dbReference type="SMART" id="SM00345">
    <property type="entry name" value="HTH_GNTR"/>
    <property type="match status" value="1"/>
</dbReference>
<organism evidence="5 6">
    <name type="scientific">Novosphingobium flavum</name>
    <dbReference type="NCBI Taxonomy" id="1778672"/>
    <lineage>
        <taxon>Bacteria</taxon>
        <taxon>Pseudomonadati</taxon>
        <taxon>Pseudomonadota</taxon>
        <taxon>Alphaproteobacteria</taxon>
        <taxon>Sphingomonadales</taxon>
        <taxon>Sphingomonadaceae</taxon>
        <taxon>Novosphingobium</taxon>
    </lineage>
</organism>
<gene>
    <name evidence="5" type="ORF">H7F51_11180</name>
</gene>
<dbReference type="Pfam" id="PF07729">
    <property type="entry name" value="FCD"/>
    <property type="match status" value="1"/>
</dbReference>
<dbReference type="PROSITE" id="PS50949">
    <property type="entry name" value="HTH_GNTR"/>
    <property type="match status" value="1"/>
</dbReference>
<dbReference type="SUPFAM" id="SSF48008">
    <property type="entry name" value="GntR ligand-binding domain-like"/>
    <property type="match status" value="1"/>
</dbReference>
<dbReference type="Gene3D" id="1.10.10.10">
    <property type="entry name" value="Winged helix-like DNA-binding domain superfamily/Winged helix DNA-binding domain"/>
    <property type="match status" value="1"/>
</dbReference>